<gene>
    <name evidence="1" type="ORF">METZ01_LOCUS374024</name>
</gene>
<accession>A0A382TGA9</accession>
<name>A0A382TGA9_9ZZZZ</name>
<sequence length="158" mass="16499">MLIIWGGIVEIGNVHFAGRKVALATQSIADLIAQERAVSDAELANLAQAGNAIMFPYPSGNMSYRMESIATDADGGIDATLGWLRTFGAAGGGGAPVPPPEVGFLLSNDSTIYVRVAYTYTPVSVLGSIAGISAVLEGLTFTEEAFAKPRRISIIPIQ</sequence>
<protein>
    <submittedName>
        <fullName evidence="1">Uncharacterized protein</fullName>
    </submittedName>
</protein>
<proteinExistence type="predicted"/>
<dbReference type="AlphaFoldDB" id="A0A382TGA9"/>
<organism evidence="1">
    <name type="scientific">marine metagenome</name>
    <dbReference type="NCBI Taxonomy" id="408172"/>
    <lineage>
        <taxon>unclassified sequences</taxon>
        <taxon>metagenomes</taxon>
        <taxon>ecological metagenomes</taxon>
    </lineage>
</organism>
<dbReference type="EMBL" id="UINC01136417">
    <property type="protein sequence ID" value="SVD21170.1"/>
    <property type="molecule type" value="Genomic_DNA"/>
</dbReference>
<reference evidence="1" key="1">
    <citation type="submission" date="2018-05" db="EMBL/GenBank/DDBJ databases">
        <authorList>
            <person name="Lanie J.A."/>
            <person name="Ng W.-L."/>
            <person name="Kazmierczak K.M."/>
            <person name="Andrzejewski T.M."/>
            <person name="Davidsen T.M."/>
            <person name="Wayne K.J."/>
            <person name="Tettelin H."/>
            <person name="Glass J.I."/>
            <person name="Rusch D."/>
            <person name="Podicherti R."/>
            <person name="Tsui H.-C.T."/>
            <person name="Winkler M.E."/>
        </authorList>
    </citation>
    <scope>NUCLEOTIDE SEQUENCE</scope>
</reference>
<evidence type="ECO:0000313" key="1">
    <source>
        <dbReference type="EMBL" id="SVD21170.1"/>
    </source>
</evidence>